<organism evidence="1 2">
    <name type="scientific">Panagrolaimus sp. ES5</name>
    <dbReference type="NCBI Taxonomy" id="591445"/>
    <lineage>
        <taxon>Eukaryota</taxon>
        <taxon>Metazoa</taxon>
        <taxon>Ecdysozoa</taxon>
        <taxon>Nematoda</taxon>
        <taxon>Chromadorea</taxon>
        <taxon>Rhabditida</taxon>
        <taxon>Tylenchina</taxon>
        <taxon>Panagrolaimomorpha</taxon>
        <taxon>Panagrolaimoidea</taxon>
        <taxon>Panagrolaimidae</taxon>
        <taxon>Panagrolaimus</taxon>
    </lineage>
</organism>
<reference evidence="2" key="1">
    <citation type="submission" date="2022-11" db="UniProtKB">
        <authorList>
            <consortium name="WormBaseParasite"/>
        </authorList>
    </citation>
    <scope>IDENTIFICATION</scope>
</reference>
<dbReference type="Proteomes" id="UP000887579">
    <property type="component" value="Unplaced"/>
</dbReference>
<sequence length="295" mass="33881">MLRGISHLSVDFGSLSDENFELKEELEKAKLENRRLQIRLNSNVTNYSQLPLLMDSNNGDDEIYCLGGLGKNSNLYENLKTKLYNDGDDETEVEYLNDDEDTEEEERDDISETTASSVIPCDPLSSSSNRSPIQVEYLNDDEDTEEEERDDISETTASSVIPCDPLSSSSNRSPIRSKSSISNDSILLEENSMLKQKIEQLQDQMLQYENELSQLRQTSQLTISNLLSRYEEEVNLRKSLHDSLVQLRGNIRVFCRIQENSMLKQKIQQLQDQMLQYEDELSQLRQTSQLTISNL</sequence>
<evidence type="ECO:0000313" key="1">
    <source>
        <dbReference type="Proteomes" id="UP000887579"/>
    </source>
</evidence>
<name>A0AC34GBY7_9BILA</name>
<accession>A0AC34GBY7</accession>
<protein>
    <submittedName>
        <fullName evidence="2">Uncharacterized protein</fullName>
    </submittedName>
</protein>
<proteinExistence type="predicted"/>
<dbReference type="WBParaSite" id="ES5_v2.g27174.t1">
    <property type="protein sequence ID" value="ES5_v2.g27174.t1"/>
    <property type="gene ID" value="ES5_v2.g27174"/>
</dbReference>
<evidence type="ECO:0000313" key="2">
    <source>
        <dbReference type="WBParaSite" id="ES5_v2.g27174.t1"/>
    </source>
</evidence>